<comment type="caution">
    <text evidence="1">The sequence shown here is derived from an EMBL/GenBank/DDBJ whole genome shotgun (WGS) entry which is preliminary data.</text>
</comment>
<name>X8JA84_9AGAM</name>
<dbReference type="EMBL" id="JATN01000319">
    <property type="protein sequence ID" value="EUC60559.1"/>
    <property type="molecule type" value="Genomic_DNA"/>
</dbReference>
<protein>
    <submittedName>
        <fullName evidence="1">Delta-endotoxin CytB, putative</fullName>
    </submittedName>
</protein>
<dbReference type="AlphaFoldDB" id="X8JA84"/>
<proteinExistence type="predicted"/>
<dbReference type="OrthoDB" id="10521037at2759"/>
<reference evidence="2" key="1">
    <citation type="journal article" date="2014" name="Genome Announc.">
        <title>Draft genome sequence of the plant-pathogenic soil fungus Rhizoctonia solani anastomosis group 3 strain Rhs1AP.</title>
        <authorList>
            <person name="Cubeta M.A."/>
            <person name="Thomas E."/>
            <person name="Dean R.A."/>
            <person name="Jabaji S."/>
            <person name="Neate S.M."/>
            <person name="Tavantzis S."/>
            <person name="Toda T."/>
            <person name="Vilgalys R."/>
            <person name="Bharathan N."/>
            <person name="Fedorova-Abrams N."/>
            <person name="Pakala S.B."/>
            <person name="Pakala S.M."/>
            <person name="Zafar N."/>
            <person name="Joardar V."/>
            <person name="Losada L."/>
            <person name="Nierman W.C."/>
        </authorList>
    </citation>
    <scope>NUCLEOTIDE SEQUENCE [LARGE SCALE GENOMIC DNA]</scope>
    <source>
        <strain evidence="2">AG-3</strain>
    </source>
</reference>
<gene>
    <name evidence="1" type="ORF">RSOL_352280</name>
</gene>
<dbReference type="Gene3D" id="3.40.198.10">
    <property type="entry name" value="Delta-endotoxin CytB-like"/>
    <property type="match status" value="1"/>
</dbReference>
<organism evidence="1 2">
    <name type="scientific">Rhizoctonia solani AG-3 Rhs1AP</name>
    <dbReference type="NCBI Taxonomy" id="1086054"/>
    <lineage>
        <taxon>Eukaryota</taxon>
        <taxon>Fungi</taxon>
        <taxon>Dikarya</taxon>
        <taxon>Basidiomycota</taxon>
        <taxon>Agaricomycotina</taxon>
        <taxon>Agaricomycetes</taxon>
        <taxon>Cantharellales</taxon>
        <taxon>Ceratobasidiaceae</taxon>
        <taxon>Rhizoctonia</taxon>
    </lineage>
</organism>
<dbReference type="Proteomes" id="UP000030108">
    <property type="component" value="Unassembled WGS sequence"/>
</dbReference>
<dbReference type="InterPro" id="IPR035918">
    <property type="entry name" value="CytB_endotoxin-like_sf"/>
</dbReference>
<dbReference type="SUPFAM" id="SSF55676">
    <property type="entry name" value="CytB endotoxin-like"/>
    <property type="match status" value="1"/>
</dbReference>
<evidence type="ECO:0000313" key="1">
    <source>
        <dbReference type="EMBL" id="EUC60559.1"/>
    </source>
</evidence>
<evidence type="ECO:0000313" key="2">
    <source>
        <dbReference type="Proteomes" id="UP000030108"/>
    </source>
</evidence>
<sequence length="241" mass="26819">MCEAQRHEVVPPFPFLVLKRVTPIDSHVVSGFCIADLTFLNKITLFLSRTEATFHLWGMLPSNLVPPAKQILKFTCAFLDPKTKRFDWDAYVSRIRQYPTPDLVLEKHAPSNTAPQTSTIKALAGEISNIIKQFARVSLSIDETARRLVEVLTSLGDAQEAGITHYEPGETSSVFVYRIFLAIPHPEIENNIRAVVITIRSQADFAEESTWLSLGAASDHSFSASIDMAMLGATEKFVDPN</sequence>
<accession>X8JA84</accession>